<dbReference type="EMBL" id="HACA01007855">
    <property type="protein sequence ID" value="CDW25216.1"/>
    <property type="molecule type" value="Transcribed_RNA"/>
</dbReference>
<proteinExistence type="predicted"/>
<reference evidence="1" key="1">
    <citation type="submission" date="2014-05" db="EMBL/GenBank/DDBJ databases">
        <authorList>
            <person name="Chronopoulou M."/>
        </authorList>
    </citation>
    <scope>NUCLEOTIDE SEQUENCE</scope>
    <source>
        <tissue evidence="1">Whole organism</tissue>
    </source>
</reference>
<sequence>MKLDTFKTKLITFLEENPAYKDLQDQANSEETIYRNPPTVKYNFQRIFSIVSL</sequence>
<name>A0A0K2TH71_LEPSM</name>
<organism evidence="1">
    <name type="scientific">Lepeophtheirus salmonis</name>
    <name type="common">Salmon louse</name>
    <name type="synonym">Caligus salmonis</name>
    <dbReference type="NCBI Taxonomy" id="72036"/>
    <lineage>
        <taxon>Eukaryota</taxon>
        <taxon>Metazoa</taxon>
        <taxon>Ecdysozoa</taxon>
        <taxon>Arthropoda</taxon>
        <taxon>Crustacea</taxon>
        <taxon>Multicrustacea</taxon>
        <taxon>Hexanauplia</taxon>
        <taxon>Copepoda</taxon>
        <taxon>Siphonostomatoida</taxon>
        <taxon>Caligidae</taxon>
        <taxon>Lepeophtheirus</taxon>
    </lineage>
</organism>
<evidence type="ECO:0000313" key="1">
    <source>
        <dbReference type="EMBL" id="CDW25215.1"/>
    </source>
</evidence>
<protein>
    <submittedName>
        <fullName evidence="1">Uncharacterized protein</fullName>
    </submittedName>
</protein>
<dbReference type="EMBL" id="HACA01007854">
    <property type="protein sequence ID" value="CDW25215.1"/>
    <property type="molecule type" value="Transcribed_RNA"/>
</dbReference>
<accession>A0A0K2TH71</accession>
<dbReference type="AlphaFoldDB" id="A0A0K2TH71"/>